<comment type="caution">
    <text evidence="1">The sequence shown here is derived from an EMBL/GenBank/DDBJ whole genome shotgun (WGS) entry which is preliminary data.</text>
</comment>
<dbReference type="AlphaFoldDB" id="A0A0F9DTN0"/>
<evidence type="ECO:0000313" key="1">
    <source>
        <dbReference type="EMBL" id="KKL65203.1"/>
    </source>
</evidence>
<accession>A0A0F9DTN0</accession>
<sequence length="528" mass="52205">AVASITQTADSDTEDFTISMAGGVDASLILSSAGTGADALQVATSAGGMDITVAGAADAEDLDILSNRSLTLTSSEDTTDAIKLNASAGGIDIDAVGEAGQDIIITNTGGSISIVATENQANAIVLDASDAAGGFDIDAGTGGIAVDITGAADFRVDSSAGSIVLVGAEAAIDAITIDAENAAGGIDMDYGTGGMTLTGTGSAANLTIDVDALSFDFTDSSNITVTSSEGGEDLTISQIGSNDSSIIITSAGQGANAIELTTSDALGDIDINAGDAITIDAGDIVITTDDTVASQFHVNADGAVAGDAIILETTSAGIKLLADGSGTGDITLDAEGLISIVTAEAATDQFKVEAQGIGAGFVINLKTTNGGIILNADDGTNGDITLDAASILNLIAVGGITTSDAFTGDGTSALGGFLKTITNDTEPHAILVTESGTVLTNLGSNGADAWTLPTAATGLEYIFVVMAAQDMQISPASGDVINKSGTINVANPDNYSANAVGEMLHIIAVDNTNWIVVAEEGTWTDSNP</sequence>
<proteinExistence type="predicted"/>
<gene>
    <name evidence="1" type="ORF">LCGC14_2157340</name>
</gene>
<protein>
    <submittedName>
        <fullName evidence="1">Uncharacterized protein</fullName>
    </submittedName>
</protein>
<reference evidence="1" key="1">
    <citation type="journal article" date="2015" name="Nature">
        <title>Complex archaea that bridge the gap between prokaryotes and eukaryotes.</title>
        <authorList>
            <person name="Spang A."/>
            <person name="Saw J.H."/>
            <person name="Jorgensen S.L."/>
            <person name="Zaremba-Niedzwiedzka K."/>
            <person name="Martijn J."/>
            <person name="Lind A.E."/>
            <person name="van Eijk R."/>
            <person name="Schleper C."/>
            <person name="Guy L."/>
            <person name="Ettema T.J."/>
        </authorList>
    </citation>
    <scope>NUCLEOTIDE SEQUENCE</scope>
</reference>
<feature type="non-terminal residue" evidence="1">
    <location>
        <position position="1"/>
    </location>
</feature>
<organism evidence="1">
    <name type="scientific">marine sediment metagenome</name>
    <dbReference type="NCBI Taxonomy" id="412755"/>
    <lineage>
        <taxon>unclassified sequences</taxon>
        <taxon>metagenomes</taxon>
        <taxon>ecological metagenomes</taxon>
    </lineage>
</organism>
<dbReference type="EMBL" id="LAZR01027610">
    <property type="protein sequence ID" value="KKL65203.1"/>
    <property type="molecule type" value="Genomic_DNA"/>
</dbReference>
<name>A0A0F9DTN0_9ZZZZ</name>